<dbReference type="AlphaFoldDB" id="A0A0D0HF42"/>
<protein>
    <recommendedName>
        <fullName evidence="3">Peptidase C51 domain-containing protein</fullName>
    </recommendedName>
</protein>
<evidence type="ECO:0000313" key="2">
    <source>
        <dbReference type="Proteomes" id="UP000032046"/>
    </source>
</evidence>
<sequence>MKKVLVVIGMLVLAGMILAGVVWWCSRTSNPWNAATIGDISAPVGYARVDGSYAEFMRSLPLKKRGSKVQLYTGGDARFQFLSTGVIDIPMLSNSEQCADMTMRVRAEYLFSQGRYSEIRFQDVNGNTLQYQGGASRKALEKFLKKAYGVCSTFSVSRETEPRKISDVQPGDVLVYPARKLEGMGHALIVIDVARNGKKVAIMCAEGNTPARELHIVRNPNPISNPWFFFDGDESMLFVSIFHFGRNELRHY</sequence>
<dbReference type="STRING" id="1602171.ST44_02090"/>
<evidence type="ECO:0008006" key="3">
    <source>
        <dbReference type="Google" id="ProtNLM"/>
    </source>
</evidence>
<dbReference type="InterPro" id="IPR032315">
    <property type="entry name" value="DUF4846"/>
</dbReference>
<dbReference type="Pfam" id="PF16138">
    <property type="entry name" value="DUF4846"/>
    <property type="match status" value="2"/>
</dbReference>
<organism evidence="1 2">
    <name type="scientific">Prevotella pectinovora</name>
    <dbReference type="NCBI Taxonomy" id="1602169"/>
    <lineage>
        <taxon>Bacteria</taxon>
        <taxon>Pseudomonadati</taxon>
        <taxon>Bacteroidota</taxon>
        <taxon>Bacteroidia</taxon>
        <taxon>Bacteroidales</taxon>
        <taxon>Prevotellaceae</taxon>
        <taxon>Prevotella</taxon>
    </lineage>
</organism>
<comment type="caution">
    <text evidence="1">The sequence shown here is derived from an EMBL/GenBank/DDBJ whole genome shotgun (WGS) entry which is preliminary data.</text>
</comment>
<keyword evidence="2" id="KW-1185">Reference proteome</keyword>
<dbReference type="RefSeq" id="WP_042517660.1">
    <property type="nucleotide sequence ID" value="NZ_JXQJ01000114.1"/>
</dbReference>
<reference evidence="1 2" key="1">
    <citation type="submission" date="2015-01" db="EMBL/GenBank/DDBJ databases">
        <title>Comparative genomics of non-oral Prevotella species.</title>
        <authorList>
            <person name="Accetto T."/>
            <person name="Nograsek B."/>
            <person name="Avgustin G."/>
        </authorList>
    </citation>
    <scope>NUCLEOTIDE SEQUENCE [LARGE SCALE GENOMIC DNA]</scope>
    <source>
        <strain evidence="1 2">P5-119</strain>
    </source>
</reference>
<accession>A0A0D0HF42</accession>
<evidence type="ECO:0000313" key="1">
    <source>
        <dbReference type="EMBL" id="KIP64451.1"/>
    </source>
</evidence>
<dbReference type="EMBL" id="JXQK01000020">
    <property type="protein sequence ID" value="KIP64451.1"/>
    <property type="molecule type" value="Genomic_DNA"/>
</dbReference>
<name>A0A0D0HF42_9BACT</name>
<dbReference type="Proteomes" id="UP000032046">
    <property type="component" value="Unassembled WGS sequence"/>
</dbReference>
<gene>
    <name evidence="1" type="ORF">ST44_02090</name>
</gene>
<proteinExistence type="predicted"/>